<dbReference type="GO" id="GO:0000976">
    <property type="term" value="F:transcription cis-regulatory region binding"/>
    <property type="evidence" value="ECO:0007669"/>
    <property type="project" value="TreeGrafter"/>
</dbReference>
<evidence type="ECO:0000256" key="7">
    <source>
        <dbReference type="ARBA" id="ARBA00023163"/>
    </source>
</evidence>
<evidence type="ECO:0000256" key="3">
    <source>
        <dbReference type="ARBA" id="ARBA00022723"/>
    </source>
</evidence>
<evidence type="ECO:0000256" key="1">
    <source>
        <dbReference type="ARBA" id="ARBA00007957"/>
    </source>
</evidence>
<name>A0A7C5SZ80_9AQUI</name>
<feature type="binding site" evidence="8">
    <location>
        <position position="136"/>
    </location>
    <ligand>
        <name>Zn(2+)</name>
        <dbReference type="ChEBI" id="CHEBI:29105"/>
    </ligand>
</feature>
<comment type="cofactor">
    <cofactor evidence="9">
        <name>Mn(2+)</name>
        <dbReference type="ChEBI" id="CHEBI:29035"/>
    </cofactor>
    <cofactor evidence="9">
        <name>Fe(2+)</name>
        <dbReference type="ChEBI" id="CHEBI:29033"/>
    </cofactor>
    <text evidence="9">Binds 1 Mn(2+) or Fe(2+) ion per subunit.</text>
</comment>
<evidence type="ECO:0000256" key="2">
    <source>
        <dbReference type="ARBA" id="ARBA00022491"/>
    </source>
</evidence>
<dbReference type="SUPFAM" id="SSF46785">
    <property type="entry name" value="Winged helix' DNA-binding domain"/>
    <property type="match status" value="1"/>
</dbReference>
<dbReference type="PANTHER" id="PTHR33202">
    <property type="entry name" value="ZINC UPTAKE REGULATION PROTEIN"/>
    <property type="match status" value="1"/>
</dbReference>
<evidence type="ECO:0000256" key="5">
    <source>
        <dbReference type="ARBA" id="ARBA00023015"/>
    </source>
</evidence>
<dbReference type="PANTHER" id="PTHR33202:SF7">
    <property type="entry name" value="FERRIC UPTAKE REGULATION PROTEIN"/>
    <property type="match status" value="1"/>
</dbReference>
<keyword evidence="9" id="KW-0408">Iron</keyword>
<dbReference type="InterPro" id="IPR002481">
    <property type="entry name" value="FUR"/>
</dbReference>
<dbReference type="Gene3D" id="3.30.1490.190">
    <property type="match status" value="1"/>
</dbReference>
<dbReference type="EMBL" id="DSAC01000038">
    <property type="protein sequence ID" value="HHO73626.1"/>
    <property type="molecule type" value="Genomic_DNA"/>
</dbReference>
<comment type="caution">
    <text evidence="10">The sequence shown here is derived from an EMBL/GenBank/DDBJ whole genome shotgun (WGS) entry which is preliminary data.</text>
</comment>
<feature type="binding site" evidence="8">
    <location>
        <position position="99"/>
    </location>
    <ligand>
        <name>Zn(2+)</name>
        <dbReference type="ChEBI" id="CHEBI:29105"/>
    </ligand>
</feature>
<comment type="similarity">
    <text evidence="1">Belongs to the Fur family.</text>
</comment>
<dbReference type="GO" id="GO:0008270">
    <property type="term" value="F:zinc ion binding"/>
    <property type="evidence" value="ECO:0007669"/>
    <property type="project" value="TreeGrafter"/>
</dbReference>
<keyword evidence="3 8" id="KW-0479">Metal-binding</keyword>
<accession>A0A7C5SZ80</accession>
<evidence type="ECO:0000256" key="8">
    <source>
        <dbReference type="PIRSR" id="PIRSR602481-1"/>
    </source>
</evidence>
<organism evidence="10">
    <name type="scientific">Thermocrinis ruber</name>
    <dbReference type="NCBI Taxonomy" id="75906"/>
    <lineage>
        <taxon>Bacteria</taxon>
        <taxon>Pseudomonadati</taxon>
        <taxon>Aquificota</taxon>
        <taxon>Aquificia</taxon>
        <taxon>Aquificales</taxon>
        <taxon>Aquificaceae</taxon>
        <taxon>Thermocrinis</taxon>
    </lineage>
</organism>
<dbReference type="InterPro" id="IPR036388">
    <property type="entry name" value="WH-like_DNA-bd_sf"/>
</dbReference>
<evidence type="ECO:0000256" key="6">
    <source>
        <dbReference type="ARBA" id="ARBA00023125"/>
    </source>
</evidence>
<feature type="binding site" evidence="8">
    <location>
        <position position="102"/>
    </location>
    <ligand>
        <name>Zn(2+)</name>
        <dbReference type="ChEBI" id="CHEBI:29105"/>
    </ligand>
</feature>
<keyword evidence="4 8" id="KW-0862">Zinc</keyword>
<dbReference type="GO" id="GO:1900376">
    <property type="term" value="P:regulation of secondary metabolite biosynthetic process"/>
    <property type="evidence" value="ECO:0007669"/>
    <property type="project" value="TreeGrafter"/>
</dbReference>
<evidence type="ECO:0000256" key="9">
    <source>
        <dbReference type="PIRSR" id="PIRSR602481-2"/>
    </source>
</evidence>
<protein>
    <submittedName>
        <fullName evidence="10">Transcriptional repressor</fullName>
    </submittedName>
</protein>
<gene>
    <name evidence="10" type="ORF">ENN04_03210</name>
</gene>
<evidence type="ECO:0000313" key="10">
    <source>
        <dbReference type="EMBL" id="HHO73626.1"/>
    </source>
</evidence>
<dbReference type="InterPro" id="IPR043135">
    <property type="entry name" value="Fur_C"/>
</dbReference>
<dbReference type="GO" id="GO:0045892">
    <property type="term" value="P:negative regulation of DNA-templated transcription"/>
    <property type="evidence" value="ECO:0007669"/>
    <property type="project" value="TreeGrafter"/>
</dbReference>
<evidence type="ECO:0000256" key="4">
    <source>
        <dbReference type="ARBA" id="ARBA00022833"/>
    </source>
</evidence>
<keyword evidence="6" id="KW-0238">DNA-binding</keyword>
<comment type="cofactor">
    <cofactor evidence="8">
        <name>Zn(2+)</name>
        <dbReference type="ChEBI" id="CHEBI:29105"/>
    </cofactor>
    <text evidence="8">Binds 1 zinc ion per subunit.</text>
</comment>
<dbReference type="FunFam" id="1.10.10.10:FF:000051">
    <property type="entry name" value="Fur family transcriptional regulator"/>
    <property type="match status" value="1"/>
</dbReference>
<feature type="binding site" evidence="8">
    <location>
        <position position="139"/>
    </location>
    <ligand>
        <name>Zn(2+)</name>
        <dbReference type="ChEBI" id="CHEBI:29105"/>
    </ligand>
</feature>
<dbReference type="Pfam" id="PF01475">
    <property type="entry name" value="FUR"/>
    <property type="match status" value="1"/>
</dbReference>
<feature type="binding site" evidence="9">
    <location>
        <position position="95"/>
    </location>
    <ligand>
        <name>Fe cation</name>
        <dbReference type="ChEBI" id="CHEBI:24875"/>
    </ligand>
</feature>
<dbReference type="AlphaFoldDB" id="A0A7C5SZ80"/>
<dbReference type="CDD" id="cd07153">
    <property type="entry name" value="Fur_like"/>
    <property type="match status" value="1"/>
</dbReference>
<dbReference type="GO" id="GO:0003700">
    <property type="term" value="F:DNA-binding transcription factor activity"/>
    <property type="evidence" value="ECO:0007669"/>
    <property type="project" value="InterPro"/>
</dbReference>
<keyword evidence="7" id="KW-0804">Transcription</keyword>
<keyword evidence="2" id="KW-0678">Repressor</keyword>
<sequence length="143" mass="16421">MTAQQKERLEEFVKVCKEKGLKITPQRLAVYEILLRRKDHPTVEEIYEEVKKIYPFVSLATVYRTVETLEELGFIKRVAYWGSSVRYDANVQEHDHLVCVMCGAILDLKADAGCRVPEEVNGFKVLSSSLYIYGVCPSCQKKD</sequence>
<reference evidence="10" key="1">
    <citation type="journal article" date="2020" name="mSystems">
        <title>Genome- and Community-Level Interaction Insights into Carbon Utilization and Element Cycling Functions of Hydrothermarchaeota in Hydrothermal Sediment.</title>
        <authorList>
            <person name="Zhou Z."/>
            <person name="Liu Y."/>
            <person name="Xu W."/>
            <person name="Pan J."/>
            <person name="Luo Z.H."/>
            <person name="Li M."/>
        </authorList>
    </citation>
    <scope>NUCLEOTIDE SEQUENCE [LARGE SCALE GENOMIC DNA]</scope>
    <source>
        <strain evidence="10">SpSt-114</strain>
    </source>
</reference>
<keyword evidence="5" id="KW-0805">Transcription regulation</keyword>
<proteinExistence type="inferred from homology"/>
<dbReference type="InterPro" id="IPR036390">
    <property type="entry name" value="WH_DNA-bd_sf"/>
</dbReference>
<dbReference type="Gene3D" id="1.10.10.10">
    <property type="entry name" value="Winged helix-like DNA-binding domain superfamily/Winged helix DNA-binding domain"/>
    <property type="match status" value="1"/>
</dbReference>